<organism evidence="1 2">
    <name type="scientific">Nocardiopsis tropica</name>
    <dbReference type="NCBI Taxonomy" id="109330"/>
    <lineage>
        <taxon>Bacteria</taxon>
        <taxon>Bacillati</taxon>
        <taxon>Actinomycetota</taxon>
        <taxon>Actinomycetes</taxon>
        <taxon>Streptosporangiales</taxon>
        <taxon>Nocardiopsidaceae</taxon>
        <taxon>Nocardiopsis</taxon>
    </lineage>
</organism>
<dbReference type="Proteomes" id="UP001348641">
    <property type="component" value="Unassembled WGS sequence"/>
</dbReference>
<reference evidence="1 2" key="1">
    <citation type="submission" date="2023-07" db="EMBL/GenBank/DDBJ databases">
        <authorList>
            <person name="Girao M."/>
            <person name="Carvalho M.F."/>
        </authorList>
    </citation>
    <scope>NUCLEOTIDE SEQUENCE [LARGE SCALE GENOMIC DNA]</scope>
    <source>
        <strain evidence="1 2">66/93</strain>
    </source>
</reference>
<proteinExistence type="predicted"/>
<dbReference type="RefSeq" id="WP_330158873.1">
    <property type="nucleotide sequence ID" value="NZ_BAAAJA010000022.1"/>
</dbReference>
<gene>
    <name evidence="1" type="ORF">Q8A49_15010</name>
</gene>
<comment type="caution">
    <text evidence="1">The sequence shown here is derived from an EMBL/GenBank/DDBJ whole genome shotgun (WGS) entry which is preliminary data.</text>
</comment>
<accession>A0ABU7KS44</accession>
<evidence type="ECO:0000313" key="2">
    <source>
        <dbReference type="Proteomes" id="UP001348641"/>
    </source>
</evidence>
<sequence>MRSPTPDPDALRQVLHDHITGRAMWDEAPALFLAGPLDVGPILWQVPLPEEAWGHPATVITHLAASLEAEPEAGRQIRDGAPPLWAVALRYEGFAAKVTTEELRARAAGAAFGLRPPAVTGQTPGSVETRTLAALDVTGSTYELVQTRGSDEVTERRDSVGIGRIPAALRRLVAALQG</sequence>
<evidence type="ECO:0000313" key="1">
    <source>
        <dbReference type="EMBL" id="MEE2051809.1"/>
    </source>
</evidence>
<dbReference type="EMBL" id="JAUUCC010000034">
    <property type="protein sequence ID" value="MEE2051809.1"/>
    <property type="molecule type" value="Genomic_DNA"/>
</dbReference>
<protein>
    <submittedName>
        <fullName evidence="1">Uncharacterized protein</fullName>
    </submittedName>
</protein>
<name>A0ABU7KS44_9ACTN</name>